<name>A0ABV1N608_9GAMM</name>
<feature type="transmembrane region" description="Helical" evidence="6">
    <location>
        <begin position="174"/>
        <end position="196"/>
    </location>
</feature>
<feature type="transmembrane region" description="Helical" evidence="6">
    <location>
        <begin position="145"/>
        <end position="168"/>
    </location>
</feature>
<dbReference type="EMBL" id="JBEGCI010000008">
    <property type="protein sequence ID" value="MEQ6889174.1"/>
    <property type="molecule type" value="Genomic_DNA"/>
</dbReference>
<dbReference type="SUPFAM" id="SSF103473">
    <property type="entry name" value="MFS general substrate transporter"/>
    <property type="match status" value="1"/>
</dbReference>
<evidence type="ECO:0000313" key="9">
    <source>
        <dbReference type="Proteomes" id="UP001472978"/>
    </source>
</evidence>
<dbReference type="InterPro" id="IPR011701">
    <property type="entry name" value="MFS"/>
</dbReference>
<reference evidence="8 9" key="1">
    <citation type="submission" date="2024-05" db="EMBL/GenBank/DDBJ databases">
        <title>Halomonas sp. CS7 16S ribosomal RNA gene Genome sequencing and assembly.</title>
        <authorList>
            <person name="Yook S."/>
        </authorList>
    </citation>
    <scope>NUCLEOTIDE SEQUENCE [LARGE SCALE GENOMIC DNA]</scope>
    <source>
        <strain evidence="8 9">CS7</strain>
    </source>
</reference>
<feature type="transmembrane region" description="Helical" evidence="6">
    <location>
        <begin position="406"/>
        <end position="425"/>
    </location>
</feature>
<protein>
    <submittedName>
        <fullName evidence="8">MFS transporter</fullName>
    </submittedName>
</protein>
<evidence type="ECO:0000256" key="6">
    <source>
        <dbReference type="SAM" id="Phobius"/>
    </source>
</evidence>
<evidence type="ECO:0000313" key="8">
    <source>
        <dbReference type="EMBL" id="MEQ6889174.1"/>
    </source>
</evidence>
<keyword evidence="5 6" id="KW-0472">Membrane</keyword>
<comment type="caution">
    <text evidence="8">The sequence shown here is derived from an EMBL/GenBank/DDBJ whole genome shotgun (WGS) entry which is preliminary data.</text>
</comment>
<keyword evidence="9" id="KW-1185">Reference proteome</keyword>
<evidence type="ECO:0000256" key="4">
    <source>
        <dbReference type="ARBA" id="ARBA00022989"/>
    </source>
</evidence>
<evidence type="ECO:0000259" key="7">
    <source>
        <dbReference type="PROSITE" id="PS50850"/>
    </source>
</evidence>
<dbReference type="InterPro" id="IPR020846">
    <property type="entry name" value="MFS_dom"/>
</dbReference>
<feature type="transmembrane region" description="Helical" evidence="6">
    <location>
        <begin position="268"/>
        <end position="289"/>
    </location>
</feature>
<dbReference type="PANTHER" id="PTHR23505">
    <property type="entry name" value="SPINSTER"/>
    <property type="match status" value="1"/>
</dbReference>
<evidence type="ECO:0000256" key="3">
    <source>
        <dbReference type="ARBA" id="ARBA00022692"/>
    </source>
</evidence>
<feature type="transmembrane region" description="Helical" evidence="6">
    <location>
        <begin position="88"/>
        <end position="111"/>
    </location>
</feature>
<feature type="transmembrane region" description="Helical" evidence="6">
    <location>
        <begin position="333"/>
        <end position="352"/>
    </location>
</feature>
<feature type="transmembrane region" description="Helical" evidence="6">
    <location>
        <begin position="372"/>
        <end position="394"/>
    </location>
</feature>
<keyword evidence="3 6" id="KW-0812">Transmembrane</keyword>
<keyword evidence="2" id="KW-0813">Transport</keyword>
<accession>A0ABV1N608</accession>
<sequence length="448" mass="47410">MTASASVAAGPVASPWRRHGLLLLLTLLYTDNFIGRQVLAVMIGPIQREFGVGDTAMGLVSGLAFAAVYAVFALIAGRQADRVPRTRLLGLCALCWGLATILCGLSTGFFVLVLARMLVAVVEAPVTASSLSMIADLYPPRRRAFAISCFTTAPTLAAILALSLGAWLVEQYGWRQAFMVIGTPALGLALLLGVLVREPRRGTWDAPTSLELPVQSMLGSVRGLWGQPAFRTLIIASAITTLGANAYGMWNATFLVRIHGLELRQAGLLAGVIGGGSAALGMLFSGWVTDRLVGRHPVWRLRIPQIGHLVGIVAMLAYLLWPSDARIMLGELPVPVAMLWCGVNGFFAVWWVGPVLSHITHLVAPDARATALAIQTVAVTVFGVGLGPLAIGAISDLLSLSLGDASLRYALLFCVLTPLIAMGFLHKVARLEAAPTAHRGDAASCSLR</sequence>
<feature type="domain" description="Major facilitator superfamily (MFS) profile" evidence="7">
    <location>
        <begin position="21"/>
        <end position="429"/>
    </location>
</feature>
<keyword evidence="4 6" id="KW-1133">Transmembrane helix</keyword>
<feature type="transmembrane region" description="Helical" evidence="6">
    <location>
        <begin position="56"/>
        <end position="76"/>
    </location>
</feature>
<feature type="transmembrane region" description="Helical" evidence="6">
    <location>
        <begin position="229"/>
        <end position="248"/>
    </location>
</feature>
<organism evidence="8 9">
    <name type="scientific">Halomonas pelophila</name>
    <dbReference type="NCBI Taxonomy" id="3151122"/>
    <lineage>
        <taxon>Bacteria</taxon>
        <taxon>Pseudomonadati</taxon>
        <taxon>Pseudomonadota</taxon>
        <taxon>Gammaproteobacteria</taxon>
        <taxon>Oceanospirillales</taxon>
        <taxon>Halomonadaceae</taxon>
        <taxon>Halomonas</taxon>
    </lineage>
</organism>
<dbReference type="Pfam" id="PF07690">
    <property type="entry name" value="MFS_1"/>
    <property type="match status" value="1"/>
</dbReference>
<feature type="transmembrane region" description="Helical" evidence="6">
    <location>
        <begin position="117"/>
        <end position="138"/>
    </location>
</feature>
<dbReference type="RefSeq" id="WP_349758710.1">
    <property type="nucleotide sequence ID" value="NZ_JBEGCI010000008.1"/>
</dbReference>
<dbReference type="InterPro" id="IPR044770">
    <property type="entry name" value="MFS_spinster-like"/>
</dbReference>
<evidence type="ECO:0000256" key="1">
    <source>
        <dbReference type="ARBA" id="ARBA00004141"/>
    </source>
</evidence>
<dbReference type="Proteomes" id="UP001472978">
    <property type="component" value="Unassembled WGS sequence"/>
</dbReference>
<dbReference type="PANTHER" id="PTHR23505:SF79">
    <property type="entry name" value="PROTEIN SPINSTER"/>
    <property type="match status" value="1"/>
</dbReference>
<dbReference type="Gene3D" id="1.20.1250.20">
    <property type="entry name" value="MFS general substrate transporter like domains"/>
    <property type="match status" value="1"/>
</dbReference>
<dbReference type="InterPro" id="IPR036259">
    <property type="entry name" value="MFS_trans_sf"/>
</dbReference>
<evidence type="ECO:0000256" key="2">
    <source>
        <dbReference type="ARBA" id="ARBA00022448"/>
    </source>
</evidence>
<dbReference type="PROSITE" id="PS50850">
    <property type="entry name" value="MFS"/>
    <property type="match status" value="1"/>
</dbReference>
<feature type="transmembrane region" description="Helical" evidence="6">
    <location>
        <begin position="301"/>
        <end position="321"/>
    </location>
</feature>
<gene>
    <name evidence="8" type="ORF">ABE957_10865</name>
</gene>
<comment type="subcellular location">
    <subcellularLocation>
        <location evidence="1">Membrane</location>
        <topology evidence="1">Multi-pass membrane protein</topology>
    </subcellularLocation>
</comment>
<evidence type="ECO:0000256" key="5">
    <source>
        <dbReference type="ARBA" id="ARBA00023136"/>
    </source>
</evidence>
<proteinExistence type="predicted"/>